<comment type="catalytic activity">
    <reaction evidence="1">
        <text>Hydrolysis of (1-&gt;4)-beta-D-glucosidic linkages in beta-D-glucans containing (1-&gt;3)- and (1-&gt;4)-bonds.</text>
        <dbReference type="EC" id="3.2.1.73"/>
    </reaction>
</comment>
<dbReference type="EMBL" id="FNGO01000007">
    <property type="protein sequence ID" value="SDL69305.1"/>
    <property type="molecule type" value="Genomic_DNA"/>
</dbReference>
<sequence>MHYIGDKFLNTMLLILFLFVSLLFLFSGGGIVSAETVEVTGHHISRESLLERGELTAEIDIENLTEDDREIWLGYSLFDPRGEWHDIEPGKIKIRANSGKTVEIAEEIFPGAEILAGEYLFVAAAWDEHPEDGGIRLSDMRKREKITAEDGDRVRERDKGEDEDLGLKFSGHEFLKAGHRLGRGWLNPENVKLENQRLKISSPADSLQGGEVRTEDYFSYGSYSVKLKSDYAPGSFSAFFLYEDVDYKNDEIDIEIYNDGSRQIDFVTFVEGEKTNHEKAELPFDPASDFHEYRIVYLPDRINFYVEDELMASFDSDLPDDEMRIMANHWWPNWLEAERKQPASEIYIKQLDFQELRER</sequence>
<evidence type="ECO:0000313" key="11">
    <source>
        <dbReference type="EMBL" id="SDL69305.1"/>
    </source>
</evidence>
<evidence type="ECO:0000256" key="8">
    <source>
        <dbReference type="ARBA" id="ARBA00031665"/>
    </source>
</evidence>
<feature type="domain" description="GH16" evidence="10">
    <location>
        <begin position="124"/>
        <end position="359"/>
    </location>
</feature>
<dbReference type="OrthoDB" id="9809583at2"/>
<evidence type="ECO:0000256" key="6">
    <source>
        <dbReference type="ARBA" id="ARBA00029722"/>
    </source>
</evidence>
<dbReference type="GO" id="GO:0005975">
    <property type="term" value="P:carbohydrate metabolic process"/>
    <property type="evidence" value="ECO:0007669"/>
    <property type="project" value="InterPro"/>
</dbReference>
<dbReference type="InterPro" id="IPR013320">
    <property type="entry name" value="ConA-like_dom_sf"/>
</dbReference>
<dbReference type="Pfam" id="PF00722">
    <property type="entry name" value="Glyco_hydro_16"/>
    <property type="match status" value="1"/>
</dbReference>
<dbReference type="Gene3D" id="2.60.120.200">
    <property type="match status" value="1"/>
</dbReference>
<evidence type="ECO:0000256" key="4">
    <source>
        <dbReference type="ARBA" id="ARBA00022801"/>
    </source>
</evidence>
<gene>
    <name evidence="11" type="ORF">SAMN04488692_107110</name>
</gene>
<dbReference type="PROSITE" id="PS51762">
    <property type="entry name" value="GH16_2"/>
    <property type="match status" value="1"/>
</dbReference>
<evidence type="ECO:0000256" key="5">
    <source>
        <dbReference type="ARBA" id="ARBA00023295"/>
    </source>
</evidence>
<dbReference type="STRING" id="321763.SAMN04488692_107110"/>
<evidence type="ECO:0000313" key="12">
    <source>
        <dbReference type="Proteomes" id="UP000199476"/>
    </source>
</evidence>
<dbReference type="InterPro" id="IPR044791">
    <property type="entry name" value="Beta-glucanase/XTH"/>
</dbReference>
<dbReference type="EC" id="3.2.1.73" evidence="2"/>
<dbReference type="PANTHER" id="PTHR31062">
    <property type="entry name" value="XYLOGLUCAN ENDOTRANSGLUCOSYLASE/HYDROLASE PROTEIN 8-RELATED"/>
    <property type="match status" value="1"/>
</dbReference>
<name>A0A1G9M6I7_9FIRM</name>
<feature type="active site" description="Nucleophile" evidence="9">
    <location>
        <position position="251"/>
    </location>
</feature>
<evidence type="ECO:0000256" key="7">
    <source>
        <dbReference type="ARBA" id="ARBA00029771"/>
    </source>
</evidence>
<dbReference type="InterPro" id="IPR000757">
    <property type="entry name" value="Beta-glucanase-like"/>
</dbReference>
<reference evidence="11 12" key="1">
    <citation type="submission" date="2016-10" db="EMBL/GenBank/DDBJ databases">
        <authorList>
            <person name="de Groot N.N."/>
        </authorList>
    </citation>
    <scope>NUCLEOTIDE SEQUENCE [LARGE SCALE GENOMIC DNA]</scope>
    <source>
        <strain evidence="11 12">SLAS-1</strain>
    </source>
</reference>
<keyword evidence="12" id="KW-1185">Reference proteome</keyword>
<dbReference type="PRINTS" id="PR00737">
    <property type="entry name" value="GLHYDRLASE16"/>
</dbReference>
<proteinExistence type="predicted"/>
<dbReference type="InterPro" id="IPR008264">
    <property type="entry name" value="Beta_glucanase"/>
</dbReference>
<dbReference type="RefSeq" id="WP_089759462.1">
    <property type="nucleotide sequence ID" value="NZ_FNGO01000007.1"/>
</dbReference>
<keyword evidence="5" id="KW-0326">Glycosidase</keyword>
<evidence type="ECO:0000256" key="2">
    <source>
        <dbReference type="ARBA" id="ARBA00012690"/>
    </source>
</evidence>
<evidence type="ECO:0000256" key="1">
    <source>
        <dbReference type="ARBA" id="ARBA00000481"/>
    </source>
</evidence>
<dbReference type="Proteomes" id="UP000199476">
    <property type="component" value="Unassembled WGS sequence"/>
</dbReference>
<evidence type="ECO:0000256" key="9">
    <source>
        <dbReference type="PIRSR" id="PIRSR608264-1"/>
    </source>
</evidence>
<evidence type="ECO:0000259" key="10">
    <source>
        <dbReference type="PROSITE" id="PS51762"/>
    </source>
</evidence>
<protein>
    <recommendedName>
        <fullName evidence="3">Beta-glucanase</fullName>
        <ecNumber evidence="2">3.2.1.73</ecNumber>
    </recommendedName>
    <alternativeName>
        <fullName evidence="8">1,3-1,4-beta-D-glucan 4-glucanohydrolase</fullName>
    </alternativeName>
    <alternativeName>
        <fullName evidence="7">Endo-beta-1,3-1,4 glucanase</fullName>
    </alternativeName>
    <alternativeName>
        <fullName evidence="6">Lichenase</fullName>
    </alternativeName>
</protein>
<accession>A0A1G9M6I7</accession>
<evidence type="ECO:0000256" key="3">
    <source>
        <dbReference type="ARBA" id="ARBA00014569"/>
    </source>
</evidence>
<feature type="active site" description="Proton donor" evidence="9">
    <location>
        <position position="255"/>
    </location>
</feature>
<dbReference type="SUPFAM" id="SSF49899">
    <property type="entry name" value="Concanavalin A-like lectins/glucanases"/>
    <property type="match status" value="1"/>
</dbReference>
<dbReference type="GO" id="GO:0042972">
    <property type="term" value="F:licheninase activity"/>
    <property type="evidence" value="ECO:0007669"/>
    <property type="project" value="UniProtKB-EC"/>
</dbReference>
<keyword evidence="4 11" id="KW-0378">Hydrolase</keyword>
<dbReference type="AlphaFoldDB" id="A0A1G9M6I7"/>
<organism evidence="11 12">
    <name type="scientific">Halarsenatibacter silvermanii</name>
    <dbReference type="NCBI Taxonomy" id="321763"/>
    <lineage>
        <taxon>Bacteria</taxon>
        <taxon>Bacillati</taxon>
        <taxon>Bacillota</taxon>
        <taxon>Clostridia</taxon>
        <taxon>Halanaerobiales</taxon>
        <taxon>Halarsenatibacteraceae</taxon>
        <taxon>Halarsenatibacter</taxon>
    </lineage>
</organism>